<proteinExistence type="inferred from homology"/>
<evidence type="ECO:0000313" key="7">
    <source>
        <dbReference type="EMBL" id="KAK7686217.1"/>
    </source>
</evidence>
<accession>A0AAW0G8Q3</accession>
<evidence type="ECO:0000256" key="4">
    <source>
        <dbReference type="ARBA" id="ARBA00023002"/>
    </source>
</evidence>
<keyword evidence="8" id="KW-1185">Reference proteome</keyword>
<keyword evidence="2" id="KW-0285">Flavoprotein</keyword>
<evidence type="ECO:0000259" key="6">
    <source>
        <dbReference type="PROSITE" id="PS51387"/>
    </source>
</evidence>
<dbReference type="Gene3D" id="3.30.465.10">
    <property type="match status" value="1"/>
</dbReference>
<dbReference type="PANTHER" id="PTHR42973">
    <property type="entry name" value="BINDING OXIDOREDUCTASE, PUTATIVE (AFU_ORTHOLOGUE AFUA_1G17690)-RELATED"/>
    <property type="match status" value="1"/>
</dbReference>
<organism evidence="7 8">
    <name type="scientific">Cerrena zonata</name>
    <dbReference type="NCBI Taxonomy" id="2478898"/>
    <lineage>
        <taxon>Eukaryota</taxon>
        <taxon>Fungi</taxon>
        <taxon>Dikarya</taxon>
        <taxon>Basidiomycota</taxon>
        <taxon>Agaricomycotina</taxon>
        <taxon>Agaricomycetes</taxon>
        <taxon>Polyporales</taxon>
        <taxon>Cerrenaceae</taxon>
        <taxon>Cerrena</taxon>
    </lineage>
</organism>
<dbReference type="PROSITE" id="PS51387">
    <property type="entry name" value="FAD_PCMH"/>
    <property type="match status" value="1"/>
</dbReference>
<gene>
    <name evidence="7" type="ORF">QCA50_010437</name>
</gene>
<dbReference type="Pfam" id="PF01565">
    <property type="entry name" value="FAD_binding_4"/>
    <property type="match status" value="1"/>
</dbReference>
<evidence type="ECO:0000256" key="5">
    <source>
        <dbReference type="SAM" id="SignalP"/>
    </source>
</evidence>
<comment type="similarity">
    <text evidence="1">Belongs to the oxygen-dependent FAD-linked oxidoreductase family.</text>
</comment>
<dbReference type="GO" id="GO:0016491">
    <property type="term" value="F:oxidoreductase activity"/>
    <property type="evidence" value="ECO:0007669"/>
    <property type="project" value="UniProtKB-KW"/>
</dbReference>
<dbReference type="SUPFAM" id="SSF56176">
    <property type="entry name" value="FAD-binding/transporter-associated domain-like"/>
    <property type="match status" value="1"/>
</dbReference>
<sequence>MDRLFTTVLLLGAAFTHGATLHGPRGFNSTCTQIAQAVSSASTVSWPSSDLYNQDIAHWSLAGIEASACSVEPGTPSDVGKILQIVGANRTPFAVKGGGHATNPGFSSTTGVQIAMSKFSDVKYNAQTQTVDVGAGLVWEKVYEVLEPLGRNVVGGRTTGVGVAGFTLGGGYSWLTNQYGLSSDNVAAFELVLPSGQVKSVTQSSNPDLFFALRGGYNNFGIVTKFTLKTYPQGQVWGGQLTIGGDHLTEFHTALAKFSDNTDPKAQLLAPVIYVQAFGGPIVNLLLFYDGPTPPAGIFDDFLAIPNLAKDISTRSFLSIVGASMANTTEGSRDIFEFVPNTKYTPQFFQAVVNESLFWGQRLSNTSSTTSTFVYEPFLPTIFNHASASAYPFNRARAFLPSNLNFVWTSSADDLILQDAIRQSGKRLAEVAANDSADAATASIYGNYALFGTSVQRLYGSNLPRLRAIKATIRSPEYHESLLGAGRFECVDLDYSPLYTHYH</sequence>
<dbReference type="PANTHER" id="PTHR42973:SF13">
    <property type="entry name" value="FAD-BINDING PCMH-TYPE DOMAIN-CONTAINING PROTEIN"/>
    <property type="match status" value="1"/>
</dbReference>
<comment type="caution">
    <text evidence="7">The sequence shown here is derived from an EMBL/GenBank/DDBJ whole genome shotgun (WGS) entry which is preliminary data.</text>
</comment>
<keyword evidence="3" id="KW-0274">FAD</keyword>
<evidence type="ECO:0000256" key="2">
    <source>
        <dbReference type="ARBA" id="ARBA00022630"/>
    </source>
</evidence>
<keyword evidence="4" id="KW-0560">Oxidoreductase</keyword>
<feature type="domain" description="FAD-binding PCMH-type" evidence="6">
    <location>
        <begin position="63"/>
        <end position="233"/>
    </location>
</feature>
<evidence type="ECO:0000256" key="1">
    <source>
        <dbReference type="ARBA" id="ARBA00005466"/>
    </source>
</evidence>
<protein>
    <recommendedName>
        <fullName evidence="6">FAD-binding PCMH-type domain-containing protein</fullName>
    </recommendedName>
</protein>
<reference evidence="7 8" key="1">
    <citation type="submission" date="2022-09" db="EMBL/GenBank/DDBJ databases">
        <authorList>
            <person name="Palmer J.M."/>
        </authorList>
    </citation>
    <scope>NUCLEOTIDE SEQUENCE [LARGE SCALE GENOMIC DNA]</scope>
    <source>
        <strain evidence="7 8">DSM 7382</strain>
    </source>
</reference>
<dbReference type="Proteomes" id="UP001385951">
    <property type="component" value="Unassembled WGS sequence"/>
</dbReference>
<dbReference type="InterPro" id="IPR016166">
    <property type="entry name" value="FAD-bd_PCMH"/>
</dbReference>
<dbReference type="InterPro" id="IPR016169">
    <property type="entry name" value="FAD-bd_PCMH_sub2"/>
</dbReference>
<keyword evidence="5" id="KW-0732">Signal</keyword>
<feature type="chain" id="PRO_5043497254" description="FAD-binding PCMH-type domain-containing protein" evidence="5">
    <location>
        <begin position="19"/>
        <end position="503"/>
    </location>
</feature>
<evidence type="ECO:0000256" key="3">
    <source>
        <dbReference type="ARBA" id="ARBA00022827"/>
    </source>
</evidence>
<dbReference type="GO" id="GO:0071949">
    <property type="term" value="F:FAD binding"/>
    <property type="evidence" value="ECO:0007669"/>
    <property type="project" value="InterPro"/>
</dbReference>
<dbReference type="InterPro" id="IPR036318">
    <property type="entry name" value="FAD-bd_PCMH-like_sf"/>
</dbReference>
<dbReference type="InterPro" id="IPR016167">
    <property type="entry name" value="FAD-bd_PCMH_sub1"/>
</dbReference>
<dbReference type="Gene3D" id="3.30.43.10">
    <property type="entry name" value="Uridine Diphospho-n-acetylenolpyruvylglucosamine Reductase, domain 2"/>
    <property type="match status" value="1"/>
</dbReference>
<name>A0AAW0G8Q3_9APHY</name>
<dbReference type="Gene3D" id="3.40.462.20">
    <property type="match status" value="1"/>
</dbReference>
<feature type="signal peptide" evidence="5">
    <location>
        <begin position="1"/>
        <end position="18"/>
    </location>
</feature>
<dbReference type="InterPro" id="IPR050416">
    <property type="entry name" value="FAD-linked_Oxidoreductase"/>
</dbReference>
<dbReference type="AlphaFoldDB" id="A0AAW0G8Q3"/>
<dbReference type="EMBL" id="JASBNA010000017">
    <property type="protein sequence ID" value="KAK7686217.1"/>
    <property type="molecule type" value="Genomic_DNA"/>
</dbReference>
<dbReference type="InterPro" id="IPR006094">
    <property type="entry name" value="Oxid_FAD_bind_N"/>
</dbReference>
<evidence type="ECO:0000313" key="8">
    <source>
        <dbReference type="Proteomes" id="UP001385951"/>
    </source>
</evidence>